<dbReference type="HOGENOM" id="CLU_516708_0_0_10"/>
<keyword evidence="8" id="KW-1185">Reference proteome</keyword>
<organism evidence="7 8">
    <name type="scientific">Pontibacter korlensis</name>
    <dbReference type="NCBI Taxonomy" id="400092"/>
    <lineage>
        <taxon>Bacteria</taxon>
        <taxon>Pseudomonadati</taxon>
        <taxon>Bacteroidota</taxon>
        <taxon>Cytophagia</taxon>
        <taxon>Cytophagales</taxon>
        <taxon>Hymenobacteraceae</taxon>
        <taxon>Pontibacter</taxon>
    </lineage>
</organism>
<evidence type="ECO:0000256" key="3">
    <source>
        <dbReference type="ARBA" id="ARBA00022692"/>
    </source>
</evidence>
<feature type="transmembrane region" description="Helical" evidence="6">
    <location>
        <begin position="472"/>
        <end position="495"/>
    </location>
</feature>
<proteinExistence type="predicted"/>
<evidence type="ECO:0000256" key="5">
    <source>
        <dbReference type="ARBA" id="ARBA00023136"/>
    </source>
</evidence>
<name>A0A0E3ZHY3_9BACT</name>
<accession>A0A0E3ZHY3</accession>
<keyword evidence="3 6" id="KW-0812">Transmembrane</keyword>
<dbReference type="PANTHER" id="PTHR30250:SF26">
    <property type="entry name" value="PSMA PROTEIN"/>
    <property type="match status" value="1"/>
</dbReference>
<evidence type="ECO:0000256" key="2">
    <source>
        <dbReference type="ARBA" id="ARBA00022475"/>
    </source>
</evidence>
<evidence type="ECO:0000256" key="6">
    <source>
        <dbReference type="SAM" id="Phobius"/>
    </source>
</evidence>
<evidence type="ECO:0000313" key="7">
    <source>
        <dbReference type="EMBL" id="AKD05775.1"/>
    </source>
</evidence>
<feature type="transmembrane region" description="Helical" evidence="6">
    <location>
        <begin position="173"/>
        <end position="191"/>
    </location>
</feature>
<keyword evidence="5 6" id="KW-0472">Membrane</keyword>
<dbReference type="PANTHER" id="PTHR30250">
    <property type="entry name" value="PST FAMILY PREDICTED COLANIC ACID TRANSPORTER"/>
    <property type="match status" value="1"/>
</dbReference>
<keyword evidence="2" id="KW-1003">Cell membrane</keyword>
<dbReference type="STRING" id="400092.PKOR_16580"/>
<dbReference type="RefSeq" id="WP_046314594.1">
    <property type="nucleotide sequence ID" value="NZ_CP009621.1"/>
</dbReference>
<comment type="subcellular location">
    <subcellularLocation>
        <location evidence="1">Cell membrane</location>
        <topology evidence="1">Multi-pass membrane protein</topology>
    </subcellularLocation>
</comment>
<dbReference type="AlphaFoldDB" id="A0A0E3ZHY3"/>
<dbReference type="PATRIC" id="fig|400092.3.peg.3636"/>
<feature type="transmembrane region" description="Helical" evidence="6">
    <location>
        <begin position="135"/>
        <end position="152"/>
    </location>
</feature>
<sequence length="518" mass="56789">MNQEVVSAAPTLKKKENLKQRAYLNSLTNIIDYVVTQFTGFLVSPFIVSGLGNSMYGVWQMLSQMSGYAKVADTRATQVLKWTIAKKKDIVDEEELRSDVTSALAITGLIVPLVLIAGSVVSWYAPIITKVEQEYYTLVRITCSLMILSLVVSKLFDLYESVLRGMNLAFKRMGLRAAIVAFGGGLKVLVLTQGYGLIALAIVQLVITLIIGITYYIVVKKTVSWFGFGRTNFAKIKIFSKVSGWYLADTGASLLLGNSDKILLGFIAGPIAVTYYTLTLFLPTAFQGIINRIVMGVLPGIGKLLGLQEYDKLKNVLENINSITFLLITASAVTITIINSSFLNAWVGGELYAGNIANTLIMVMVIQDTFIRNDAYILSATLDLKDKVLLTLAAGVLFILIGFFLVGKLQITGLCISLLAGKLILFIGQRHLIHSKIQYTSASSILARIRPLLVSLAMLAGAGYITTTMKPLSILEMAGLTPLIFLVAFLVYYFLGLNKNNRSELIRIVSSIKLFKYD</sequence>
<feature type="transmembrane region" description="Helical" evidence="6">
    <location>
        <begin position="411"/>
        <end position="428"/>
    </location>
</feature>
<dbReference type="Proteomes" id="UP000033109">
    <property type="component" value="Chromosome"/>
</dbReference>
<evidence type="ECO:0000313" key="8">
    <source>
        <dbReference type="Proteomes" id="UP000033109"/>
    </source>
</evidence>
<dbReference type="InterPro" id="IPR050833">
    <property type="entry name" value="Poly_Biosynth_Transport"/>
</dbReference>
<feature type="transmembrane region" description="Helical" evidence="6">
    <location>
        <begin position="387"/>
        <end position="405"/>
    </location>
</feature>
<dbReference type="InterPro" id="IPR002797">
    <property type="entry name" value="Polysacc_synth"/>
</dbReference>
<feature type="transmembrane region" description="Helical" evidence="6">
    <location>
        <begin position="197"/>
        <end position="218"/>
    </location>
</feature>
<gene>
    <name evidence="7" type="ORF">PKOR_16580</name>
</gene>
<feature type="transmembrane region" description="Helical" evidence="6">
    <location>
        <begin position="103"/>
        <end position="123"/>
    </location>
</feature>
<dbReference type="OrthoDB" id="512217at2"/>
<feature type="transmembrane region" description="Helical" evidence="6">
    <location>
        <begin position="262"/>
        <end position="283"/>
    </location>
</feature>
<feature type="transmembrane region" description="Helical" evidence="6">
    <location>
        <begin position="319"/>
        <end position="339"/>
    </location>
</feature>
<feature type="transmembrane region" description="Helical" evidence="6">
    <location>
        <begin position="449"/>
        <end position="466"/>
    </location>
</feature>
<protein>
    <submittedName>
        <fullName evidence="7">Polysaccharide biosynthesis protein</fullName>
    </submittedName>
</protein>
<dbReference type="Pfam" id="PF01943">
    <property type="entry name" value="Polysacc_synt"/>
    <property type="match status" value="1"/>
</dbReference>
<keyword evidence="4 6" id="KW-1133">Transmembrane helix</keyword>
<dbReference type="GO" id="GO:0005886">
    <property type="term" value="C:plasma membrane"/>
    <property type="evidence" value="ECO:0007669"/>
    <property type="project" value="UniProtKB-SubCell"/>
</dbReference>
<feature type="transmembrane region" description="Helical" evidence="6">
    <location>
        <begin position="345"/>
        <end position="366"/>
    </location>
</feature>
<reference evidence="7 8" key="1">
    <citation type="journal article" date="2015" name="Sci. Rep.">
        <title>Unraveling adaptation of Pontibacter korlensis to radiation and infertility in desert through complete genome and comparative transcriptomic analysis.</title>
        <authorList>
            <person name="Dai J."/>
            <person name="Dai W."/>
            <person name="Qiu C."/>
            <person name="Yang Z."/>
            <person name="Zhang Y."/>
            <person name="Zhou M."/>
            <person name="Zhang L."/>
            <person name="Fang C."/>
            <person name="Gao Q."/>
            <person name="Yang Q."/>
            <person name="Li X."/>
            <person name="Wang Z."/>
            <person name="Wang Z."/>
            <person name="Jia Z."/>
            <person name="Chen X."/>
        </authorList>
    </citation>
    <scope>NUCLEOTIDE SEQUENCE [LARGE SCALE GENOMIC DNA]</scope>
    <source>
        <strain evidence="7 8">X14-1T</strain>
    </source>
</reference>
<dbReference type="KEGG" id="pko:PKOR_16580"/>
<evidence type="ECO:0000256" key="4">
    <source>
        <dbReference type="ARBA" id="ARBA00022989"/>
    </source>
</evidence>
<dbReference type="EMBL" id="CP009621">
    <property type="protein sequence ID" value="AKD05775.1"/>
    <property type="molecule type" value="Genomic_DNA"/>
</dbReference>
<evidence type="ECO:0000256" key="1">
    <source>
        <dbReference type="ARBA" id="ARBA00004651"/>
    </source>
</evidence>